<evidence type="ECO:0000313" key="4">
    <source>
        <dbReference type="Proteomes" id="UP000024284"/>
    </source>
</evidence>
<evidence type="ECO:0000259" key="2">
    <source>
        <dbReference type="Pfam" id="PF21028"/>
    </source>
</evidence>
<dbReference type="Gene3D" id="2.30.270.10">
    <property type="entry name" value="duf1285 protein"/>
    <property type="match status" value="1"/>
</dbReference>
<dbReference type="PATRIC" id="fig|1219045.3.peg.2504"/>
<feature type="domain" description="DUF1285" evidence="2">
    <location>
        <begin position="129"/>
        <end position="218"/>
    </location>
</feature>
<dbReference type="Pfam" id="PF21028">
    <property type="entry name" value="DUF1285_C"/>
    <property type="match status" value="1"/>
</dbReference>
<protein>
    <submittedName>
        <fullName evidence="3">Proteophosphoglycan</fullName>
    </submittedName>
</protein>
<dbReference type="Pfam" id="PF06938">
    <property type="entry name" value="DUF1285_N"/>
    <property type="match status" value="1"/>
</dbReference>
<dbReference type="InterPro" id="IPR023361">
    <property type="entry name" value="DUF1285_beta_roll_sf"/>
</dbReference>
<gene>
    <name evidence="3" type="ORF">BV98_002469</name>
</gene>
<reference evidence="3" key="1">
    <citation type="submission" date="2014-08" db="EMBL/GenBank/DDBJ databases">
        <title>Draft genome sequences of Sphingobium herbicidovorans.</title>
        <authorList>
            <person name="Gan H.M."/>
            <person name="Gan H.Y."/>
            <person name="Savka M.A."/>
        </authorList>
    </citation>
    <scope>NUCLEOTIDE SEQUENCE [LARGE SCALE GENOMIC DNA]</scope>
    <source>
        <strain evidence="3">NBRC 16415</strain>
    </source>
</reference>
<proteinExistence type="predicted"/>
<dbReference type="AlphaFoldDB" id="A0A086P8E4"/>
<dbReference type="eggNOG" id="COG3816">
    <property type="taxonomic scope" value="Bacteria"/>
</dbReference>
<keyword evidence="4" id="KW-1185">Reference proteome</keyword>
<dbReference type="Gene3D" id="3.10.540.10">
    <property type="entry name" value="duf1285 like domain"/>
    <property type="match status" value="1"/>
</dbReference>
<evidence type="ECO:0000313" key="3">
    <source>
        <dbReference type="EMBL" id="KFG89662.1"/>
    </source>
</evidence>
<feature type="domain" description="DUF1285" evidence="1">
    <location>
        <begin position="61"/>
        <end position="128"/>
    </location>
</feature>
<dbReference type="InterPro" id="IPR048342">
    <property type="entry name" value="DUF1285_C"/>
</dbReference>
<sequence>MAAHWAAKACSARESRRARNFPFAFGGARSYLDAMPMDPPPDLSSLSLTDIVRLLAEKRPPPVENWNPDHCGDSEMRIARDGTWFHQGSPIGREAMVRLFSTILRREKDGAYVLVTPVEKLSIEVEDAPFVAVELKSEGEGRERALAFRLNTGDLVAADAAHALTIRETADGPHPYLHVRGGLDALVNRSVYYELMNLALDEGGDPVGLWSNGVFFALDGSA</sequence>
<accession>A0A086P8E4</accession>
<comment type="caution">
    <text evidence="3">The sequence shown here is derived from an EMBL/GenBank/DDBJ whole genome shotgun (WGS) entry which is preliminary data.</text>
</comment>
<dbReference type="Proteomes" id="UP000024284">
    <property type="component" value="Unassembled WGS sequence"/>
</dbReference>
<dbReference type="EMBL" id="JFZA02000023">
    <property type="protein sequence ID" value="KFG89662.1"/>
    <property type="molecule type" value="Genomic_DNA"/>
</dbReference>
<evidence type="ECO:0000259" key="1">
    <source>
        <dbReference type="Pfam" id="PF06938"/>
    </source>
</evidence>
<dbReference type="STRING" id="76947.GCA_002080435_02913"/>
<dbReference type="InterPro" id="IPR048341">
    <property type="entry name" value="DUF1285_N"/>
</dbReference>
<organism evidence="3 4">
    <name type="scientific">Sphingobium herbicidovorans (strain ATCC 700291 / DSM 11019 / CCUG 56400 / KCTC 2939 / LMG 18315 / NBRC 16415 / MH)</name>
    <name type="common">Sphingomonas herbicidovorans</name>
    <dbReference type="NCBI Taxonomy" id="1219045"/>
    <lineage>
        <taxon>Bacteria</taxon>
        <taxon>Pseudomonadati</taxon>
        <taxon>Pseudomonadota</taxon>
        <taxon>Alphaproteobacteria</taxon>
        <taxon>Sphingomonadales</taxon>
        <taxon>Sphingomonadaceae</taxon>
        <taxon>Sphingobium</taxon>
    </lineage>
</organism>
<name>A0A086P8E4_SPHHM</name>